<dbReference type="Proteomes" id="UP000095662">
    <property type="component" value="Unassembled WGS sequence"/>
</dbReference>
<gene>
    <name evidence="2" type="ORF">ERS852540_00282</name>
</gene>
<keyword evidence="1" id="KW-0472">Membrane</keyword>
<sequence length="115" mass="13067">MSVFKKQRKWIYIAFVIITVIIIAIIIIPKLTGNFLIGSWETSDGLRRYTFDENTLTVSSKINSYSKLYGYSYKNNTLALQDSGNTKYYTVTIKGSEIVISSADSDSPEILHRVE</sequence>
<dbReference type="EMBL" id="CZBY01000002">
    <property type="protein sequence ID" value="CUQ81541.1"/>
    <property type="molecule type" value="Genomic_DNA"/>
</dbReference>
<dbReference type="AlphaFoldDB" id="A0A174ZC28"/>
<evidence type="ECO:0000256" key="1">
    <source>
        <dbReference type="SAM" id="Phobius"/>
    </source>
</evidence>
<proteinExistence type="predicted"/>
<evidence type="ECO:0000313" key="3">
    <source>
        <dbReference type="Proteomes" id="UP000095662"/>
    </source>
</evidence>
<protein>
    <recommendedName>
        <fullName evidence="4">DUF5640 domain-containing protein</fullName>
    </recommendedName>
</protein>
<evidence type="ECO:0000313" key="2">
    <source>
        <dbReference type="EMBL" id="CUQ81541.1"/>
    </source>
</evidence>
<feature type="transmembrane region" description="Helical" evidence="1">
    <location>
        <begin position="12"/>
        <end position="29"/>
    </location>
</feature>
<name>A0A174ZC28_9FIRM</name>
<keyword evidence="1" id="KW-0812">Transmembrane</keyword>
<dbReference type="STRING" id="39492.ERS852540_00282"/>
<evidence type="ECO:0008006" key="4">
    <source>
        <dbReference type="Google" id="ProtNLM"/>
    </source>
</evidence>
<keyword evidence="1" id="KW-1133">Transmembrane helix</keyword>
<accession>A0A174ZC28</accession>
<reference evidence="2 3" key="1">
    <citation type="submission" date="2015-09" db="EMBL/GenBank/DDBJ databases">
        <authorList>
            <consortium name="Pathogen Informatics"/>
        </authorList>
    </citation>
    <scope>NUCLEOTIDE SEQUENCE [LARGE SCALE GENOMIC DNA]</scope>
    <source>
        <strain evidence="2 3">2789STDY5834928</strain>
    </source>
</reference>
<organism evidence="2 3">
    <name type="scientific">[Eubacterium] siraeum</name>
    <dbReference type="NCBI Taxonomy" id="39492"/>
    <lineage>
        <taxon>Bacteria</taxon>
        <taxon>Bacillati</taxon>
        <taxon>Bacillota</taxon>
        <taxon>Clostridia</taxon>
        <taxon>Eubacteriales</taxon>
        <taxon>Oscillospiraceae</taxon>
        <taxon>Oscillospiraceae incertae sedis</taxon>
    </lineage>
</organism>